<dbReference type="GO" id="GO:0000105">
    <property type="term" value="P:L-histidine biosynthetic process"/>
    <property type="evidence" value="ECO:0007669"/>
    <property type="project" value="UniProtKB-UniRule"/>
</dbReference>
<keyword evidence="7 10" id="KW-0456">Lyase</keyword>
<dbReference type="UniPathway" id="UPA00031">
    <property type="reaction ID" value="UER00010"/>
</dbReference>
<gene>
    <name evidence="10" type="primary">hisH</name>
    <name evidence="13" type="ORF">HGMM_F07C06C22</name>
</gene>
<dbReference type="SUPFAM" id="SSF52317">
    <property type="entry name" value="Class I glutamine amidotransferase-like"/>
    <property type="match status" value="1"/>
</dbReference>
<dbReference type="AlphaFoldDB" id="H5SBG4"/>
<dbReference type="InterPro" id="IPR017926">
    <property type="entry name" value="GATASE"/>
</dbReference>
<keyword evidence="6 10" id="KW-0368">Histidine biosynthesis</keyword>
<dbReference type="GO" id="GO:0004359">
    <property type="term" value="F:glutaminase activity"/>
    <property type="evidence" value="ECO:0007669"/>
    <property type="project" value="UniProtKB-EC"/>
</dbReference>
<dbReference type="GO" id="GO:0016829">
    <property type="term" value="F:lyase activity"/>
    <property type="evidence" value="ECO:0007669"/>
    <property type="project" value="UniProtKB-KW"/>
</dbReference>
<keyword evidence="3 10" id="KW-0028">Amino-acid biosynthesis</keyword>
<accession>H5SBG4</accession>
<evidence type="ECO:0000256" key="6">
    <source>
        <dbReference type="ARBA" id="ARBA00023102"/>
    </source>
</evidence>
<evidence type="ECO:0000256" key="2">
    <source>
        <dbReference type="ARBA" id="ARBA00011152"/>
    </source>
</evidence>
<evidence type="ECO:0000259" key="12">
    <source>
        <dbReference type="Pfam" id="PF00117"/>
    </source>
</evidence>
<dbReference type="HAMAP" id="MF_00278">
    <property type="entry name" value="HisH"/>
    <property type="match status" value="1"/>
</dbReference>
<organism evidence="13">
    <name type="scientific">uncultured Chloroflexota bacterium</name>
    <dbReference type="NCBI Taxonomy" id="166587"/>
    <lineage>
        <taxon>Bacteria</taxon>
        <taxon>Bacillati</taxon>
        <taxon>Chloroflexota</taxon>
        <taxon>environmental samples</taxon>
    </lineage>
</organism>
<reference evidence="13" key="2">
    <citation type="journal article" date="2012" name="PLoS ONE">
        <title>A Deeply Branching Thermophilic Bacterium with an Ancient Acetyl-CoA Pathway Dominates a Subsurface Ecosystem.</title>
        <authorList>
            <person name="Takami H."/>
            <person name="Noguchi H."/>
            <person name="Takaki Y."/>
            <person name="Uchiyama I."/>
            <person name="Toyoda A."/>
            <person name="Nishi S."/>
            <person name="Chee G.-J."/>
            <person name="Arai W."/>
            <person name="Nunoura T."/>
            <person name="Itoh T."/>
            <person name="Hattori M."/>
            <person name="Takai K."/>
        </authorList>
    </citation>
    <scope>NUCLEOTIDE SEQUENCE</scope>
</reference>
<evidence type="ECO:0000256" key="9">
    <source>
        <dbReference type="ARBA" id="ARBA00049534"/>
    </source>
</evidence>
<dbReference type="GO" id="GO:0005737">
    <property type="term" value="C:cytoplasm"/>
    <property type="evidence" value="ECO:0007669"/>
    <property type="project" value="UniProtKB-SubCell"/>
</dbReference>
<dbReference type="CDD" id="cd01748">
    <property type="entry name" value="GATase1_IGP_Synthase"/>
    <property type="match status" value="1"/>
</dbReference>
<dbReference type="NCBIfam" id="TIGR01855">
    <property type="entry name" value="IMP_synth_hisH"/>
    <property type="match status" value="1"/>
</dbReference>
<dbReference type="EC" id="4.3.2.10" evidence="10"/>
<dbReference type="InterPro" id="IPR010139">
    <property type="entry name" value="Imidazole-glycPsynth_HisH"/>
</dbReference>
<dbReference type="GO" id="GO:0000107">
    <property type="term" value="F:imidazoleglycerol-phosphate synthase activity"/>
    <property type="evidence" value="ECO:0007669"/>
    <property type="project" value="UniProtKB-UniRule"/>
</dbReference>
<comment type="catalytic activity">
    <reaction evidence="9 10">
        <text>L-glutamine + H2O = L-glutamate + NH4(+)</text>
        <dbReference type="Rhea" id="RHEA:15889"/>
        <dbReference type="ChEBI" id="CHEBI:15377"/>
        <dbReference type="ChEBI" id="CHEBI:28938"/>
        <dbReference type="ChEBI" id="CHEBI:29985"/>
        <dbReference type="ChEBI" id="CHEBI:58359"/>
        <dbReference type="EC" id="3.5.1.2"/>
    </reaction>
</comment>
<keyword evidence="5 10" id="KW-0315">Glutamine amidotransferase</keyword>
<dbReference type="Pfam" id="PF00117">
    <property type="entry name" value="GATase"/>
    <property type="match status" value="1"/>
</dbReference>
<evidence type="ECO:0000256" key="1">
    <source>
        <dbReference type="ARBA" id="ARBA00005091"/>
    </source>
</evidence>
<dbReference type="PANTHER" id="PTHR42701">
    <property type="entry name" value="IMIDAZOLE GLYCEROL PHOSPHATE SYNTHASE SUBUNIT HISH"/>
    <property type="match status" value="1"/>
</dbReference>
<dbReference type="PANTHER" id="PTHR42701:SF1">
    <property type="entry name" value="IMIDAZOLE GLYCEROL PHOSPHATE SYNTHASE SUBUNIT HISH"/>
    <property type="match status" value="1"/>
</dbReference>
<dbReference type="PIRSF" id="PIRSF000495">
    <property type="entry name" value="Amidotransf_hisH"/>
    <property type="match status" value="1"/>
</dbReference>
<evidence type="ECO:0000256" key="5">
    <source>
        <dbReference type="ARBA" id="ARBA00022962"/>
    </source>
</evidence>
<comment type="subcellular location">
    <subcellularLocation>
        <location evidence="10">Cytoplasm</location>
    </subcellularLocation>
</comment>
<protein>
    <recommendedName>
        <fullName evidence="10">Imidazole glycerol phosphate synthase subunit HisH</fullName>
        <ecNumber evidence="10">4.3.2.10</ecNumber>
    </recommendedName>
    <alternativeName>
        <fullName evidence="10">IGP synthase glutaminase subunit</fullName>
        <ecNumber evidence="10">3.5.1.2</ecNumber>
    </alternativeName>
    <alternativeName>
        <fullName evidence="10">IGP synthase subunit HisH</fullName>
    </alternativeName>
    <alternativeName>
        <fullName evidence="10">ImGP synthase subunit HisH</fullName>
        <shortName evidence="10">IGPS subunit HisH</shortName>
    </alternativeName>
</protein>
<feature type="active site" description="Nucleophile" evidence="10 11">
    <location>
        <position position="81"/>
    </location>
</feature>
<reference evidence="13" key="1">
    <citation type="journal article" date="2005" name="Environ. Microbiol.">
        <title>Genetic and functional properties of uncultivated thermophilic crenarchaeotes from a subsurface gold mine as revealed by analysis of genome fragments.</title>
        <authorList>
            <person name="Nunoura T."/>
            <person name="Hirayama H."/>
            <person name="Takami H."/>
            <person name="Oida H."/>
            <person name="Nishi S."/>
            <person name="Shimamura S."/>
            <person name="Suzuki Y."/>
            <person name="Inagaki F."/>
            <person name="Takai K."/>
            <person name="Nealson K.H."/>
            <person name="Horikoshi K."/>
        </authorList>
    </citation>
    <scope>NUCLEOTIDE SEQUENCE</scope>
</reference>
<dbReference type="Gene3D" id="3.40.50.880">
    <property type="match status" value="1"/>
</dbReference>
<dbReference type="MEROPS" id="C26.965"/>
<evidence type="ECO:0000256" key="7">
    <source>
        <dbReference type="ARBA" id="ARBA00023239"/>
    </source>
</evidence>
<feature type="active site" evidence="10 11">
    <location>
        <position position="186"/>
    </location>
</feature>
<proteinExistence type="inferred from homology"/>
<name>H5SBG4_9CHLR</name>
<evidence type="ECO:0000256" key="4">
    <source>
        <dbReference type="ARBA" id="ARBA00022801"/>
    </source>
</evidence>
<feature type="active site" evidence="10 11">
    <location>
        <position position="184"/>
    </location>
</feature>
<evidence type="ECO:0000256" key="11">
    <source>
        <dbReference type="PIRSR" id="PIRSR000495-1"/>
    </source>
</evidence>
<dbReference type="EC" id="3.5.1.2" evidence="10"/>
<feature type="domain" description="Glutamine amidotransferase" evidence="12">
    <location>
        <begin position="6"/>
        <end position="200"/>
    </location>
</feature>
<comment type="subunit">
    <text evidence="2 10">Heterodimer of HisH and HisF.</text>
</comment>
<dbReference type="EMBL" id="AP011659">
    <property type="protein sequence ID" value="BAL53500.1"/>
    <property type="molecule type" value="Genomic_DNA"/>
</dbReference>
<comment type="function">
    <text evidence="10">IGPS catalyzes the conversion of PRFAR and glutamine to IGP, AICAR and glutamate. The HisH subunit catalyzes the hydrolysis of glutamine to glutamate and ammonia as part of the synthesis of IGP and AICAR. The resulting ammonia molecule is channeled to the active site of HisF.</text>
</comment>
<evidence type="ECO:0000256" key="8">
    <source>
        <dbReference type="ARBA" id="ARBA00047838"/>
    </source>
</evidence>
<comment type="pathway">
    <text evidence="1 10">Amino-acid biosynthesis; L-histidine biosynthesis; L-histidine from 5-phospho-alpha-D-ribose 1-diphosphate: step 5/9.</text>
</comment>
<keyword evidence="4 10" id="KW-0378">Hydrolase</keyword>
<dbReference type="InterPro" id="IPR029062">
    <property type="entry name" value="Class_I_gatase-like"/>
</dbReference>
<keyword evidence="10" id="KW-0963">Cytoplasm</keyword>
<evidence type="ECO:0000256" key="3">
    <source>
        <dbReference type="ARBA" id="ARBA00022605"/>
    </source>
</evidence>
<evidence type="ECO:0000256" key="10">
    <source>
        <dbReference type="HAMAP-Rule" id="MF_00278"/>
    </source>
</evidence>
<comment type="catalytic activity">
    <reaction evidence="8 10">
        <text>5-[(5-phospho-1-deoxy-D-ribulos-1-ylimino)methylamino]-1-(5-phospho-beta-D-ribosyl)imidazole-4-carboxamide + L-glutamine = D-erythro-1-(imidazol-4-yl)glycerol 3-phosphate + 5-amino-1-(5-phospho-beta-D-ribosyl)imidazole-4-carboxamide + L-glutamate + H(+)</text>
        <dbReference type="Rhea" id="RHEA:24793"/>
        <dbReference type="ChEBI" id="CHEBI:15378"/>
        <dbReference type="ChEBI" id="CHEBI:29985"/>
        <dbReference type="ChEBI" id="CHEBI:58278"/>
        <dbReference type="ChEBI" id="CHEBI:58359"/>
        <dbReference type="ChEBI" id="CHEBI:58475"/>
        <dbReference type="ChEBI" id="CHEBI:58525"/>
        <dbReference type="EC" id="4.3.2.10"/>
    </reaction>
</comment>
<dbReference type="PROSITE" id="PS51273">
    <property type="entry name" value="GATASE_TYPE_1"/>
    <property type="match status" value="1"/>
</dbReference>
<sequence length="203" mass="22556">MQTVTLIDVGVGNLHSVQKALETCGARVVRTRSPEEVLHARRVILPGVGAFASFMQELHAAFLDQALQEAVQSGALLLGICLGMQVMFEMSEEQGEHKGLGWLPGRVQRFPHLPGLLVPHTGWNQALLLRSSPLFAHLSKEEYFYFNHSYYCPAEGKATLAWSEHGVTFAAAVEWENLRGVQFHPEKSQAAGLRLLRNFLELP</sequence>
<evidence type="ECO:0000313" key="13">
    <source>
        <dbReference type="EMBL" id="BAL53500.1"/>
    </source>
</evidence>
<keyword evidence="13" id="KW-0808">Transferase</keyword>